<dbReference type="RefSeq" id="WP_202634545.1">
    <property type="nucleotide sequence ID" value="NZ_CP010554.1"/>
</dbReference>
<name>A0A0C5J9F3_9PROT</name>
<dbReference type="Proteomes" id="UP000061603">
    <property type="component" value="Chromosome"/>
</dbReference>
<proteinExistence type="predicted"/>
<dbReference type="HOGENOM" id="CLU_2143855_0_0_4"/>
<evidence type="ECO:0000313" key="1">
    <source>
        <dbReference type="EMBL" id="AJP48575.1"/>
    </source>
</evidence>
<dbReference type="STRING" id="1565605.PG1C_09220"/>
<keyword evidence="2" id="KW-1185">Reference proteome</keyword>
<sequence length="112" mass="12185">MKNHDRGILASRRTAVGLVGYAPRFVPNHGHPALIPDASGPAWICRACALRLPVRAFVGDGWGGLAVPFTVPRRARRQGLRALRVLASCGRLRPLTACAAPCWQRFRAIPPE</sequence>
<reference evidence="1 2" key="1">
    <citation type="journal article" date="2015" name="Genome Announc.">
        <title>Complete Genome Sequence of a Novel Bacterium within the Family Rhodocyclaceae That Degrades Polycyclic Aromatic Hydrocarbons.</title>
        <authorList>
            <person name="Singleton D.R."/>
            <person name="Dickey A.N."/>
            <person name="Scholl E.H."/>
            <person name="Wright F.A."/>
            <person name="Aitken M.D."/>
        </authorList>
    </citation>
    <scope>NUCLEOTIDE SEQUENCE [LARGE SCALE GENOMIC DNA]</scope>
    <source>
        <strain evidence="2">PG1-Ca6</strain>
    </source>
</reference>
<dbReference type="EMBL" id="CP010554">
    <property type="protein sequence ID" value="AJP48575.1"/>
    <property type="molecule type" value="Genomic_DNA"/>
</dbReference>
<gene>
    <name evidence="1" type="ORF">PG1C_09220</name>
</gene>
<accession>A0A0C5J9F3</accession>
<organism evidence="1 2">
    <name type="scientific">Rugosibacter aromaticivorans</name>
    <dbReference type="NCBI Taxonomy" id="1565605"/>
    <lineage>
        <taxon>Bacteria</taxon>
        <taxon>Pseudomonadati</taxon>
        <taxon>Pseudomonadota</taxon>
        <taxon>Betaproteobacteria</taxon>
        <taxon>Nitrosomonadales</taxon>
        <taxon>Sterolibacteriaceae</taxon>
        <taxon>Rugosibacter</taxon>
    </lineage>
</organism>
<dbReference type="KEGG" id="rbu:PG1C_09220"/>
<dbReference type="AlphaFoldDB" id="A0A0C5J9F3"/>
<evidence type="ECO:0000313" key="2">
    <source>
        <dbReference type="Proteomes" id="UP000061603"/>
    </source>
</evidence>
<protein>
    <submittedName>
        <fullName evidence="1">Uncharacterized protein</fullName>
    </submittedName>
</protein>